<dbReference type="Pfam" id="PF08386">
    <property type="entry name" value="Abhydrolase_4"/>
    <property type="match status" value="1"/>
</dbReference>
<feature type="domain" description="AB hydrolase-1" evidence="2">
    <location>
        <begin position="182"/>
        <end position="342"/>
    </location>
</feature>
<dbReference type="InterPro" id="IPR013595">
    <property type="entry name" value="Pept_S33_TAP-like_C"/>
</dbReference>
<dbReference type="InterPro" id="IPR000073">
    <property type="entry name" value="AB_hydrolase_1"/>
</dbReference>
<reference evidence="4" key="1">
    <citation type="journal article" date="2023" name="PhytoFront">
        <title>Draft Genome Resources of Seven Strains of Tilletia horrida, Causal Agent of Kernel Smut of Rice.</title>
        <authorList>
            <person name="Khanal S."/>
            <person name="Antony Babu S."/>
            <person name="Zhou X.G."/>
        </authorList>
    </citation>
    <scope>NUCLEOTIDE SEQUENCE</scope>
    <source>
        <strain evidence="4">TX6</strain>
    </source>
</reference>
<accession>A0AAN6GL17</accession>
<evidence type="ECO:0000256" key="1">
    <source>
        <dbReference type="SAM" id="Phobius"/>
    </source>
</evidence>
<keyword evidence="5" id="KW-1185">Reference proteome</keyword>
<dbReference type="Pfam" id="PF00561">
    <property type="entry name" value="Abhydrolase_1"/>
    <property type="match status" value="1"/>
</dbReference>
<feature type="transmembrane region" description="Helical" evidence="1">
    <location>
        <begin position="70"/>
        <end position="88"/>
    </location>
</feature>
<comment type="caution">
    <text evidence="4">The sequence shown here is derived from an EMBL/GenBank/DDBJ whole genome shotgun (WGS) entry which is preliminary data.</text>
</comment>
<dbReference type="Gene3D" id="3.40.50.1820">
    <property type="entry name" value="alpha/beta hydrolase"/>
    <property type="match status" value="1"/>
</dbReference>
<proteinExistence type="predicted"/>
<keyword evidence="1" id="KW-1133">Transmembrane helix</keyword>
<keyword evidence="1" id="KW-0812">Transmembrane</keyword>
<dbReference type="Proteomes" id="UP001176517">
    <property type="component" value="Unassembled WGS sequence"/>
</dbReference>
<dbReference type="EMBL" id="JAPDMZ010000221">
    <property type="protein sequence ID" value="KAK0545686.1"/>
    <property type="molecule type" value="Genomic_DNA"/>
</dbReference>
<evidence type="ECO:0000313" key="4">
    <source>
        <dbReference type="EMBL" id="KAK0545686.1"/>
    </source>
</evidence>
<name>A0AAN6GL17_9BASI</name>
<dbReference type="InterPro" id="IPR029058">
    <property type="entry name" value="AB_hydrolase_fold"/>
</dbReference>
<dbReference type="AlphaFoldDB" id="A0AAN6GL17"/>
<gene>
    <name evidence="4" type="ORF">OC846_005572</name>
</gene>
<keyword evidence="1" id="KW-0472">Membrane</keyword>
<protein>
    <recommendedName>
        <fullName evidence="6">Peptidase S33 tripeptidyl aminopeptidase-like C-terminal domain-containing protein</fullName>
    </recommendedName>
</protein>
<dbReference type="SUPFAM" id="SSF53474">
    <property type="entry name" value="alpha/beta-Hydrolases"/>
    <property type="match status" value="1"/>
</dbReference>
<feature type="transmembrane region" description="Helical" evidence="1">
    <location>
        <begin position="14"/>
        <end position="35"/>
    </location>
</feature>
<feature type="domain" description="Peptidase S33 tripeptidyl aminopeptidase-like C-terminal" evidence="3">
    <location>
        <begin position="571"/>
        <end position="642"/>
    </location>
</feature>
<evidence type="ECO:0008006" key="6">
    <source>
        <dbReference type="Google" id="ProtNLM"/>
    </source>
</evidence>
<sequence length="691" mass="76510">MTHDHHQLAPSSKIGGVFLPGLTALTALHPVVDFVSRHIMNFRKFSGPHEEEVDEKLIFSESRAQRRSSTWLRVVAFLFFLVAGVHFLQTHRPFACLQHVPQLTGADYPFPHPVNATYPPVDPRSRSPVAPWRPCPAPYNRDGLDCSYVRVPKDYFNASKGFTYVAVGRIRATAKAEDQLGALYLNPGGPGGSGVGLAASLGKILSVLTHGKYDVIGFDPRGIGATRPIVDCFGSTYAYNLFKAGTVREHPFEVHPDPFSEEGREVLLRQWTELHAMRETEMKICLEKMGDDFLHMGTSDVVRDISYLNFEAGLGKGHPINYWGGSYGSILGTYLVNMLPASSLGRVAIDGVSSARLWSETPPERWIANGWLVDTEETYMWNLRECSEAGPEACPLAKKKNEDVAKIDERLMKFLDDLYYEPLAVPGGPRPGVLTSGAVRGAIYAATNVPSAWPRIASWIARAMDGDGTPLRGVYFPDLASLDRNQVDQLELSRAAVGCHDTVPYNDPNLGNWSYPTPKDMTQWTLDILKKNSRRFAPSVPYFETDGGCQWFPKDNQGRGRFYGPWNNTLNTPMLVISNVADPITPRAYGQEVIDLMGASARLLTVNTSGHGTYGGAPSTCAWDALQRYLVSGELPEEGKMCQRDRGNFEKSNVDMLTISDTALDNAAHNLQLLSEVMTDRFAKFSMPHIF</sequence>
<evidence type="ECO:0000259" key="3">
    <source>
        <dbReference type="Pfam" id="PF08386"/>
    </source>
</evidence>
<organism evidence="4 5">
    <name type="scientific">Tilletia horrida</name>
    <dbReference type="NCBI Taxonomy" id="155126"/>
    <lineage>
        <taxon>Eukaryota</taxon>
        <taxon>Fungi</taxon>
        <taxon>Dikarya</taxon>
        <taxon>Basidiomycota</taxon>
        <taxon>Ustilaginomycotina</taxon>
        <taxon>Exobasidiomycetes</taxon>
        <taxon>Tilletiales</taxon>
        <taxon>Tilletiaceae</taxon>
        <taxon>Tilletia</taxon>
    </lineage>
</organism>
<evidence type="ECO:0000259" key="2">
    <source>
        <dbReference type="Pfam" id="PF00561"/>
    </source>
</evidence>
<evidence type="ECO:0000313" key="5">
    <source>
        <dbReference type="Proteomes" id="UP001176517"/>
    </source>
</evidence>